<protein>
    <submittedName>
        <fullName evidence="2">Uncharacterized protein</fullName>
    </submittedName>
</protein>
<organism evidence="2 3">
    <name type="scientific">Theileria orientalis</name>
    <dbReference type="NCBI Taxonomy" id="68886"/>
    <lineage>
        <taxon>Eukaryota</taxon>
        <taxon>Sar</taxon>
        <taxon>Alveolata</taxon>
        <taxon>Apicomplexa</taxon>
        <taxon>Aconoidasida</taxon>
        <taxon>Piroplasmida</taxon>
        <taxon>Theileriidae</taxon>
        <taxon>Theileria</taxon>
    </lineage>
</organism>
<dbReference type="InterPro" id="IPR007480">
    <property type="entry name" value="DUF529"/>
</dbReference>
<proteinExistence type="predicted"/>
<dbReference type="Pfam" id="PF04385">
    <property type="entry name" value="FAINT"/>
    <property type="match status" value="2"/>
</dbReference>
<reference evidence="2" key="1">
    <citation type="submission" date="2022-07" db="EMBL/GenBank/DDBJ databases">
        <title>Evaluation of T. orientalis genome assembly methods using nanopore sequencing and analysis of variation between genomes.</title>
        <authorList>
            <person name="Yam J."/>
            <person name="Micallef M.L."/>
            <person name="Liu M."/>
            <person name="Djordjevic S.P."/>
            <person name="Bogema D.R."/>
            <person name="Jenkins C."/>
        </authorList>
    </citation>
    <scope>NUCLEOTIDE SEQUENCE</scope>
    <source>
        <strain evidence="2">Fish Creek</strain>
    </source>
</reference>
<dbReference type="EMBL" id="CP056065">
    <property type="protein sequence ID" value="UKJ88533.2"/>
    <property type="molecule type" value="Genomic_DNA"/>
</dbReference>
<accession>A0A976QRT4</accession>
<feature type="compositionally biased region" description="Polar residues" evidence="1">
    <location>
        <begin position="590"/>
        <end position="600"/>
    </location>
</feature>
<feature type="region of interest" description="Disordered" evidence="1">
    <location>
        <begin position="561"/>
        <end position="615"/>
    </location>
</feature>
<dbReference type="AlphaFoldDB" id="A0A976QRT4"/>
<evidence type="ECO:0000313" key="3">
    <source>
        <dbReference type="Proteomes" id="UP000244803"/>
    </source>
</evidence>
<name>A0A976QRT4_THEOR</name>
<feature type="compositionally biased region" description="Basic and acidic residues" evidence="1">
    <location>
        <begin position="601"/>
        <end position="615"/>
    </location>
</feature>
<dbReference type="Proteomes" id="UP000244803">
    <property type="component" value="Chromosome 1"/>
</dbReference>
<feature type="compositionally biased region" description="Basic and acidic residues" evidence="1">
    <location>
        <begin position="564"/>
        <end position="576"/>
    </location>
</feature>
<evidence type="ECO:0000256" key="1">
    <source>
        <dbReference type="SAM" id="MobiDB-lite"/>
    </source>
</evidence>
<gene>
    <name evidence="2" type="ORF">MACJ_000977</name>
</gene>
<sequence>MEQLVVMHLVPHLSPLMQMLQQLLAMMLTDQVQLVRIKKKHLNLKKERLLNPVQLKVLKKEQLLSQHQLHLHLYHPQVVNVLLLNPFQQLHDLNHDLLPKRLLLQDRLVVYQLVWTTMKIRLDHLKVKKDGLEISTLDPSDSQKTVVNDTNSYEISHEKGNIIYKFKSNTKCVLIKCDDKDLWKRGRGEDENEMYPQYIVMVSRFIFVVFEGYFKLYQKKMDECKELYDSTPELKQLNIRKNNEKFYDYIKDDKAKIYKYLVKNDVLFNSVKKGKNSCNCGTELAIWDTKFPEEYATKVIRKESGKKDKYLCVYYYNGNYSLFFKRKGAKFWQDETSEKFFSSDFRFHTLNEKGTQYEELEPSKREVTLDGFIKRYKFTVGADCHEIRCRNVKLWSHDKIKFGDDYPKEMSLNLLNNQVTVKLDAVHFVYDYNGEDLIWKLNSVDMGEYYMARLTVVTVDENGSNSSENNTNRYELNKYKTGLAYKIKENGKFTEVKNGSKSMWRHVDGSDHPKILYHDIRNNTLFIRFKDSVGICNGGESRSVKAGEDVPKVDDLLLVTLDDNGNRKENKTKESADTQDGSSPEENETGDSSSQNPGNDSSKKNHPPDFTKEAMDNEETIRRYIFGDKVRCVEVKLGGESLWTHEVNKHGREYPKEIIVNLAIATLTINFDSQLNYIYVHDGDKWKLESENNLFDYYLNKFTIVTADDGEGNNSRENDELEYSIEKQNNLFTLFLHEEAKCIKVKYEEQVVWSYKQENADAFARSVSCNPQSGSLAVDTDGGSFKFTMENGLWTAVDPSVPLPVSKHPQGLTIITLEEGAEGAEERVENNYNLYNVYDRGNDCYLYHFPEGVKCVEFRFGDRKIWSYHLKYKNKYPESITVELGPGIVEIEIGDKTLPYRLYEEE</sequence>
<evidence type="ECO:0000313" key="2">
    <source>
        <dbReference type="EMBL" id="UKJ88533.2"/>
    </source>
</evidence>
<dbReference type="OrthoDB" id="10483112at2759"/>